<comment type="caution">
    <text evidence="5">The sequence shown here is derived from an EMBL/GenBank/DDBJ whole genome shotgun (WGS) entry which is preliminary data.</text>
</comment>
<dbReference type="RefSeq" id="WP_233696725.1">
    <property type="nucleotide sequence ID" value="NZ_JAJNBZ010000006.1"/>
</dbReference>
<evidence type="ECO:0000256" key="3">
    <source>
        <dbReference type="ARBA" id="ARBA00022833"/>
    </source>
</evidence>
<evidence type="ECO:0000259" key="4">
    <source>
        <dbReference type="PROSITE" id="PS51266"/>
    </source>
</evidence>
<dbReference type="Pfam" id="PF05495">
    <property type="entry name" value="zf-CHY"/>
    <property type="match status" value="1"/>
</dbReference>
<keyword evidence="6" id="KW-1185">Reference proteome</keyword>
<evidence type="ECO:0000256" key="1">
    <source>
        <dbReference type="ARBA" id="ARBA00022723"/>
    </source>
</evidence>
<dbReference type="PROSITE" id="PS51266">
    <property type="entry name" value="ZF_CHY"/>
    <property type="match status" value="1"/>
</dbReference>
<evidence type="ECO:0000256" key="2">
    <source>
        <dbReference type="ARBA" id="ARBA00022771"/>
    </source>
</evidence>
<accession>A0ABS8YDU0</accession>
<dbReference type="PANTHER" id="PTHR28082">
    <property type="entry name" value="ZINC FINGER PROTEIN"/>
    <property type="match status" value="1"/>
</dbReference>
<organism evidence="5 6">
    <name type="scientific">Paenibacillus profundus</name>
    <dbReference type="NCBI Taxonomy" id="1173085"/>
    <lineage>
        <taxon>Bacteria</taxon>
        <taxon>Bacillati</taxon>
        <taxon>Bacillota</taxon>
        <taxon>Bacilli</taxon>
        <taxon>Bacillales</taxon>
        <taxon>Paenibacillaceae</taxon>
        <taxon>Paenibacillus</taxon>
    </lineage>
</organism>
<keyword evidence="2" id="KW-0863">Zinc-finger</keyword>
<dbReference type="Proteomes" id="UP001199916">
    <property type="component" value="Unassembled WGS sequence"/>
</dbReference>
<dbReference type="InterPro" id="IPR016694">
    <property type="entry name" value="UCP017292"/>
</dbReference>
<feature type="domain" description="CHY-type" evidence="4">
    <location>
        <begin position="7"/>
        <end position="85"/>
    </location>
</feature>
<dbReference type="InterPro" id="IPR037274">
    <property type="entry name" value="Znf_CHY_sf"/>
</dbReference>
<dbReference type="PANTHER" id="PTHR28082:SF1">
    <property type="entry name" value="HELPER OF TIM PROTEIN 13"/>
    <property type="match status" value="1"/>
</dbReference>
<dbReference type="InterPro" id="IPR052604">
    <property type="entry name" value="Mito_Tim_assembly_helper"/>
</dbReference>
<dbReference type="EMBL" id="JAJNBZ010000006">
    <property type="protein sequence ID" value="MCE5169831.1"/>
    <property type="molecule type" value="Genomic_DNA"/>
</dbReference>
<evidence type="ECO:0000313" key="6">
    <source>
        <dbReference type="Proteomes" id="UP001199916"/>
    </source>
</evidence>
<dbReference type="PIRSF" id="PIRSF017292">
    <property type="entry name" value="UCP017292_Znf_CHY"/>
    <property type="match status" value="1"/>
</dbReference>
<protein>
    <submittedName>
        <fullName evidence="5">CHY zinc finger protein</fullName>
    </submittedName>
</protein>
<gene>
    <name evidence="5" type="ORF">LQV63_10955</name>
</gene>
<sequence length="103" mass="12142">MIHVAGAIDEQGRCKHYHKEIDVVAIKFKCCDTYYGCYFCHEEAADHKSKVWLKAEWDTKAILCGNCYTKLTIKEYLNCHYRCPLCHFQFNPGCSNHNHLYFE</sequence>
<name>A0ABS8YDU0_9BACL</name>
<keyword evidence="3" id="KW-0862">Zinc</keyword>
<dbReference type="InterPro" id="IPR008913">
    <property type="entry name" value="Znf_CHY"/>
</dbReference>
<dbReference type="SUPFAM" id="SSF161219">
    <property type="entry name" value="CHY zinc finger-like"/>
    <property type="match status" value="1"/>
</dbReference>
<keyword evidence="1" id="KW-0479">Metal-binding</keyword>
<evidence type="ECO:0000313" key="5">
    <source>
        <dbReference type="EMBL" id="MCE5169831.1"/>
    </source>
</evidence>
<reference evidence="5 6" key="1">
    <citation type="submission" date="2021-11" db="EMBL/GenBank/DDBJ databases">
        <title>Draft genome sequence of Paenibacillus profundus YoMME, a new Gram-positive bacteria with exoelectrogenic properties.</title>
        <authorList>
            <person name="Hubenova Y."/>
            <person name="Hubenova E."/>
            <person name="Manasiev Y."/>
            <person name="Peykov S."/>
            <person name="Mitov M."/>
        </authorList>
    </citation>
    <scope>NUCLEOTIDE SEQUENCE [LARGE SCALE GENOMIC DNA]</scope>
    <source>
        <strain evidence="5 6">YoMME</strain>
    </source>
</reference>
<proteinExistence type="predicted"/>